<dbReference type="InterPro" id="IPR058887">
    <property type="entry name" value="YuzI-like"/>
</dbReference>
<feature type="transmembrane region" description="Helical" evidence="1">
    <location>
        <begin position="7"/>
        <end position="28"/>
    </location>
</feature>
<gene>
    <name evidence="2" type="ORF">ACFQ2J_01465</name>
</gene>
<evidence type="ECO:0000313" key="3">
    <source>
        <dbReference type="Proteomes" id="UP001596990"/>
    </source>
</evidence>
<dbReference type="Pfam" id="PF26135">
    <property type="entry name" value="YuzI"/>
    <property type="match status" value="1"/>
</dbReference>
<proteinExistence type="predicted"/>
<keyword evidence="3" id="KW-1185">Reference proteome</keyword>
<reference evidence="3" key="1">
    <citation type="journal article" date="2019" name="Int. J. Syst. Evol. Microbiol.">
        <title>The Global Catalogue of Microorganisms (GCM) 10K type strain sequencing project: providing services to taxonomists for standard genome sequencing and annotation.</title>
        <authorList>
            <consortium name="The Broad Institute Genomics Platform"/>
            <consortium name="The Broad Institute Genome Sequencing Center for Infectious Disease"/>
            <person name="Wu L."/>
            <person name="Ma J."/>
        </authorList>
    </citation>
    <scope>NUCLEOTIDE SEQUENCE [LARGE SCALE GENOMIC DNA]</scope>
    <source>
        <strain evidence="3">CCUG 56607</strain>
    </source>
</reference>
<evidence type="ECO:0000256" key="1">
    <source>
        <dbReference type="SAM" id="Phobius"/>
    </source>
</evidence>
<sequence length="73" mass="8364">MVQLIQWFIFLIGFGFTVTGGTSLIGYMNLLPAGMSWQEYVIFIQSRMECWLFLIGLLLMLLSTLKIGRNPCQ</sequence>
<dbReference type="EMBL" id="JBHTKL010000001">
    <property type="protein sequence ID" value="MFD1017853.1"/>
    <property type="molecule type" value="Genomic_DNA"/>
</dbReference>
<organism evidence="2 3">
    <name type="scientific">Thalassobacillus hwangdonensis</name>
    <dbReference type="NCBI Taxonomy" id="546108"/>
    <lineage>
        <taxon>Bacteria</taxon>
        <taxon>Bacillati</taxon>
        <taxon>Bacillota</taxon>
        <taxon>Bacilli</taxon>
        <taxon>Bacillales</taxon>
        <taxon>Bacillaceae</taxon>
        <taxon>Thalassobacillus</taxon>
    </lineage>
</organism>
<evidence type="ECO:0000313" key="2">
    <source>
        <dbReference type="EMBL" id="MFD1017853.1"/>
    </source>
</evidence>
<comment type="caution">
    <text evidence="2">The sequence shown here is derived from an EMBL/GenBank/DDBJ whole genome shotgun (WGS) entry which is preliminary data.</text>
</comment>
<protein>
    <submittedName>
        <fullName evidence="2">Uncharacterized protein</fullName>
    </submittedName>
</protein>
<keyword evidence="1" id="KW-0812">Transmembrane</keyword>
<name>A0ABW3KY99_9BACI</name>
<keyword evidence="1" id="KW-1133">Transmembrane helix</keyword>
<keyword evidence="1" id="KW-0472">Membrane</keyword>
<feature type="transmembrane region" description="Helical" evidence="1">
    <location>
        <begin position="40"/>
        <end position="62"/>
    </location>
</feature>
<dbReference type="Proteomes" id="UP001596990">
    <property type="component" value="Unassembled WGS sequence"/>
</dbReference>
<accession>A0ABW3KY99</accession>